<comment type="caution">
    <text evidence="5">The sequence shown here is derived from an EMBL/GenBank/DDBJ whole genome shotgun (WGS) entry which is preliminary data.</text>
</comment>
<comment type="function">
    <text evidence="3">DNA-dependent ATPase and ATP-dependent 5'-3' DNA helicase. Has no activity on blunt DNA or DNA with 3'-overhangs, requires at least 10 bases of 5'-ssDNA for helicase activity.</text>
</comment>
<dbReference type="GO" id="GO:0005524">
    <property type="term" value="F:ATP binding"/>
    <property type="evidence" value="ECO:0007669"/>
    <property type="project" value="UniProtKB-UniRule"/>
</dbReference>
<dbReference type="InterPro" id="IPR010994">
    <property type="entry name" value="RuvA_2-like"/>
</dbReference>
<name>A0A926EM56_9FIRM</name>
<evidence type="ECO:0000313" key="6">
    <source>
        <dbReference type="Proteomes" id="UP000623678"/>
    </source>
</evidence>
<evidence type="ECO:0000259" key="4">
    <source>
        <dbReference type="SMART" id="SM00382"/>
    </source>
</evidence>
<feature type="binding site" evidence="3">
    <location>
        <begin position="348"/>
        <end position="352"/>
    </location>
    <ligand>
        <name>ATP</name>
        <dbReference type="ChEBI" id="CHEBI:30616"/>
    </ligand>
</feature>
<organism evidence="5 6">
    <name type="scientific">Youxingia wuxianensis</name>
    <dbReference type="NCBI Taxonomy" id="2763678"/>
    <lineage>
        <taxon>Bacteria</taxon>
        <taxon>Bacillati</taxon>
        <taxon>Bacillota</taxon>
        <taxon>Clostridia</taxon>
        <taxon>Eubacteriales</taxon>
        <taxon>Oscillospiraceae</taxon>
        <taxon>Youxingia</taxon>
    </lineage>
</organism>
<dbReference type="CDD" id="cd18809">
    <property type="entry name" value="SF1_C_RecD"/>
    <property type="match status" value="1"/>
</dbReference>
<comment type="catalytic activity">
    <reaction evidence="3">
        <text>ATP + H2O = ADP + phosphate + H(+)</text>
        <dbReference type="Rhea" id="RHEA:13065"/>
        <dbReference type="ChEBI" id="CHEBI:15377"/>
        <dbReference type="ChEBI" id="CHEBI:15378"/>
        <dbReference type="ChEBI" id="CHEBI:30616"/>
        <dbReference type="ChEBI" id="CHEBI:43474"/>
        <dbReference type="ChEBI" id="CHEBI:456216"/>
        <dbReference type="EC" id="5.6.2.3"/>
    </reaction>
</comment>
<keyword evidence="3" id="KW-0238">DNA-binding</keyword>
<dbReference type="Gene3D" id="1.10.10.2220">
    <property type="match status" value="1"/>
</dbReference>
<dbReference type="GO" id="GO:0017116">
    <property type="term" value="F:single-stranded DNA helicase activity"/>
    <property type="evidence" value="ECO:0007669"/>
    <property type="project" value="TreeGrafter"/>
</dbReference>
<dbReference type="Pfam" id="PF14490">
    <property type="entry name" value="HHH_RecD2"/>
    <property type="match status" value="1"/>
</dbReference>
<dbReference type="InterPro" id="IPR027417">
    <property type="entry name" value="P-loop_NTPase"/>
</dbReference>
<evidence type="ECO:0000256" key="1">
    <source>
        <dbReference type="ARBA" id="ARBA00022741"/>
    </source>
</evidence>
<proteinExistence type="inferred from homology"/>
<dbReference type="GO" id="GO:0003677">
    <property type="term" value="F:DNA binding"/>
    <property type="evidence" value="ECO:0007669"/>
    <property type="project" value="UniProtKB-UniRule"/>
</dbReference>
<dbReference type="Pfam" id="PF13245">
    <property type="entry name" value="AAA_19"/>
    <property type="match status" value="1"/>
</dbReference>
<dbReference type="RefSeq" id="WP_262394272.1">
    <property type="nucleotide sequence ID" value="NZ_JACRTD010000002.1"/>
</dbReference>
<evidence type="ECO:0000256" key="2">
    <source>
        <dbReference type="ARBA" id="ARBA00022840"/>
    </source>
</evidence>
<dbReference type="Gene3D" id="2.30.30.940">
    <property type="match status" value="1"/>
</dbReference>
<dbReference type="AlphaFoldDB" id="A0A926EM56"/>
<dbReference type="InterPro" id="IPR029493">
    <property type="entry name" value="RecD2-like_HHH"/>
</dbReference>
<protein>
    <recommendedName>
        <fullName evidence="3">ATP-dependent RecD2 DNA helicase</fullName>
        <ecNumber evidence="3">5.6.2.3</ecNumber>
    </recommendedName>
    <alternativeName>
        <fullName evidence="3">DNA 5'-3' helicase subunit RecD2</fullName>
    </alternativeName>
</protein>
<dbReference type="Gene3D" id="3.40.50.300">
    <property type="entry name" value="P-loop containing nucleotide triphosphate hydrolases"/>
    <property type="match status" value="2"/>
</dbReference>
<dbReference type="PANTHER" id="PTHR43788">
    <property type="entry name" value="DNA2/NAM7 HELICASE FAMILY MEMBER"/>
    <property type="match status" value="1"/>
</dbReference>
<sequence length="740" mass="82268">MEPNQLYKIQGSVETVVYHNGDSGFTVLELNTGEELVTVVGEFSDIGPGEQLEVTGSYTTHAKYGFQMKAQTYERSLPATAAAIGTYLASGVIKGIGPAIAKRLVDKFGDETLAVIEQNPSSLAKIPGISAKKAEEISIEYRKLFGIRSVMTYLTQYGVPAPFAIKAWKKFGPMAQEMIVSNPYCLCDEEVGVEFEMADTIAQRNGFAPDGYERISASITHVLRHNLGNGHTCLPQDKLCETCCRLVETDSYHVDDVLEEMIFREEVVRFEGEEKRFIYLPRYFESECYIASKLGLMRQSYMGGLTPEIDSFIDSLEKRQAITYACLQRKAITAAVTQPMMILTGGPGTGKTTAISAIIHLLGQMGEKVALAAPTGRAAKRMSELTGVEAKTVHRLLEVDFADGSGLHKFKRNERNPLPYDAVIIDETSMMDCLLFESLLRALKLSCRLILVGDPDQLPSVSAGNVLSDLIDSGVVTTVHLTEIFRQAAKSLIVTNAHAIVSGEYPSLHVKDNDFFFLGDNNTDRIARTTADLCARRLPARYGYSPMWDIQAIAPTRVGAVGTTELNRVLQATLNPPDPKKKEFTFGSLIFREGDKVMQIKNNYDLVWRKDDGEEGMGIFNGDIGMIELIDRPSSSILIRYDEDRVAEYSFDMADELELAYAITVHKSQGNEYEAVILPLMEGRSRMYYRNLLYTAVTRAKKLLIIIGTEGTVRKMVDSHKKTRRYSNLIALLHEVCNEQ</sequence>
<dbReference type="Gene3D" id="1.10.150.20">
    <property type="entry name" value="5' to 3' exonuclease, C-terminal subdomain"/>
    <property type="match status" value="1"/>
</dbReference>
<dbReference type="SUPFAM" id="SSF52540">
    <property type="entry name" value="P-loop containing nucleoside triphosphate hydrolases"/>
    <property type="match status" value="1"/>
</dbReference>
<dbReference type="GO" id="GO:0006310">
    <property type="term" value="P:DNA recombination"/>
    <property type="evidence" value="ECO:0007669"/>
    <property type="project" value="InterPro"/>
</dbReference>
<dbReference type="SMART" id="SM00382">
    <property type="entry name" value="AAA"/>
    <property type="match status" value="1"/>
</dbReference>
<comment type="similarity">
    <text evidence="3">Belongs to the RecD family. RecD2 subfamily.</text>
</comment>
<dbReference type="Proteomes" id="UP000623678">
    <property type="component" value="Unassembled WGS sequence"/>
</dbReference>
<dbReference type="EMBL" id="JACRTD010000002">
    <property type="protein sequence ID" value="MBC8584438.1"/>
    <property type="molecule type" value="Genomic_DNA"/>
</dbReference>
<dbReference type="GO" id="GO:0016787">
    <property type="term" value="F:hydrolase activity"/>
    <property type="evidence" value="ECO:0007669"/>
    <property type="project" value="UniProtKB-KW"/>
</dbReference>
<dbReference type="InterPro" id="IPR055446">
    <property type="entry name" value="RecD2_N_OB"/>
</dbReference>
<dbReference type="Pfam" id="PF23139">
    <property type="entry name" value="OB_YrrC"/>
    <property type="match status" value="1"/>
</dbReference>
<dbReference type="InterPro" id="IPR027785">
    <property type="entry name" value="UvrD-like_helicase_C"/>
</dbReference>
<dbReference type="InterPro" id="IPR003593">
    <property type="entry name" value="AAA+_ATPase"/>
</dbReference>
<keyword evidence="3" id="KW-0413">Isomerase</keyword>
<keyword evidence="1 3" id="KW-0547">Nucleotide-binding</keyword>
<evidence type="ECO:0000256" key="3">
    <source>
        <dbReference type="HAMAP-Rule" id="MF_01488"/>
    </source>
</evidence>
<dbReference type="HAMAP" id="MF_01488">
    <property type="entry name" value="RecD2"/>
    <property type="match status" value="1"/>
</dbReference>
<dbReference type="Pfam" id="PF13538">
    <property type="entry name" value="UvrD_C_2"/>
    <property type="match status" value="1"/>
</dbReference>
<keyword evidence="3" id="KW-0378">Hydrolase</keyword>
<feature type="domain" description="AAA+ ATPase" evidence="4">
    <location>
        <begin position="337"/>
        <end position="477"/>
    </location>
</feature>
<dbReference type="GO" id="GO:0043139">
    <property type="term" value="F:5'-3' DNA helicase activity"/>
    <property type="evidence" value="ECO:0007669"/>
    <property type="project" value="UniProtKB-UniRule"/>
</dbReference>
<accession>A0A926EM56</accession>
<dbReference type="InterPro" id="IPR006345">
    <property type="entry name" value="RecD2"/>
</dbReference>
<keyword evidence="2 3" id="KW-0067">ATP-binding</keyword>
<dbReference type="EC" id="5.6.2.3" evidence="3"/>
<dbReference type="Pfam" id="PF18335">
    <property type="entry name" value="SH3_13"/>
    <property type="match status" value="1"/>
</dbReference>
<dbReference type="Pfam" id="PF14520">
    <property type="entry name" value="HHH_5"/>
    <property type="match status" value="1"/>
</dbReference>
<evidence type="ECO:0000313" key="5">
    <source>
        <dbReference type="EMBL" id="MBC8584438.1"/>
    </source>
</evidence>
<keyword evidence="3 5" id="KW-0347">Helicase</keyword>
<dbReference type="PANTHER" id="PTHR43788:SF6">
    <property type="entry name" value="DNA HELICASE B"/>
    <property type="match status" value="1"/>
</dbReference>
<gene>
    <name evidence="3" type="primary">recD2</name>
    <name evidence="5" type="ORF">H8705_02445</name>
</gene>
<keyword evidence="6" id="KW-1185">Reference proteome</keyword>
<dbReference type="NCBIfam" id="TIGR01448">
    <property type="entry name" value="recD_rel"/>
    <property type="match status" value="1"/>
</dbReference>
<dbReference type="GO" id="GO:0009338">
    <property type="term" value="C:exodeoxyribonuclease V complex"/>
    <property type="evidence" value="ECO:0007669"/>
    <property type="project" value="TreeGrafter"/>
</dbReference>
<dbReference type="InterPro" id="IPR050534">
    <property type="entry name" value="Coronavir_polyprotein_1ab"/>
</dbReference>
<dbReference type="CDD" id="cd17933">
    <property type="entry name" value="DEXSc_RecD-like"/>
    <property type="match status" value="1"/>
</dbReference>
<dbReference type="SUPFAM" id="SSF47781">
    <property type="entry name" value="RuvA domain 2-like"/>
    <property type="match status" value="1"/>
</dbReference>
<dbReference type="InterPro" id="IPR041451">
    <property type="entry name" value="RecD2_SH13"/>
</dbReference>
<reference evidence="5" key="1">
    <citation type="submission" date="2020-08" db="EMBL/GenBank/DDBJ databases">
        <title>Genome public.</title>
        <authorList>
            <person name="Liu C."/>
            <person name="Sun Q."/>
        </authorList>
    </citation>
    <scope>NUCLEOTIDE SEQUENCE</scope>
    <source>
        <strain evidence="5">NSJ-64</strain>
    </source>
</reference>